<reference evidence="3 4" key="1">
    <citation type="submission" date="2020-06" db="EMBL/GenBank/DDBJ databases">
        <title>Photobacterium damselae subsp. damselae comparative genomics.</title>
        <authorList>
            <person name="Osorio C.R."/>
        </authorList>
    </citation>
    <scope>NUCLEOTIDE SEQUENCE [LARGE SCALE GENOMIC DNA]</scope>
    <source>
        <strain evidence="3 4">TW250/03</strain>
    </source>
</reference>
<evidence type="ECO:0000313" key="4">
    <source>
        <dbReference type="Proteomes" id="UP000533429"/>
    </source>
</evidence>
<comment type="similarity">
    <text evidence="1">Belongs to the initiator RepB protein family.</text>
</comment>
<dbReference type="Pfam" id="PF01051">
    <property type="entry name" value="Rep3_N"/>
    <property type="match status" value="1"/>
</dbReference>
<dbReference type="InterPro" id="IPR000525">
    <property type="entry name" value="Initiator_Rep_WH1"/>
</dbReference>
<comment type="caution">
    <text evidence="3">The sequence shown here is derived from an EMBL/GenBank/DDBJ whole genome shotgun (WGS) entry which is preliminary data.</text>
</comment>
<gene>
    <name evidence="3" type="ORF">HWA77_24020</name>
</gene>
<dbReference type="SUPFAM" id="SSF46785">
    <property type="entry name" value="Winged helix' DNA-binding domain"/>
    <property type="match status" value="1"/>
</dbReference>
<dbReference type="InterPro" id="IPR036390">
    <property type="entry name" value="WH_DNA-bd_sf"/>
</dbReference>
<accession>A0A850R436</accession>
<dbReference type="GO" id="GO:0006270">
    <property type="term" value="P:DNA replication initiation"/>
    <property type="evidence" value="ECO:0007669"/>
    <property type="project" value="InterPro"/>
</dbReference>
<evidence type="ECO:0000313" key="3">
    <source>
        <dbReference type="EMBL" id="NVP03278.1"/>
    </source>
</evidence>
<dbReference type="AlphaFoldDB" id="A0A850R436"/>
<dbReference type="Proteomes" id="UP000533429">
    <property type="component" value="Unassembled WGS sequence"/>
</dbReference>
<dbReference type="Gene3D" id="1.10.10.10">
    <property type="entry name" value="Winged helix-like DNA-binding domain superfamily/Winged helix DNA-binding domain"/>
    <property type="match status" value="1"/>
</dbReference>
<name>A0A850R436_PHODD</name>
<proteinExistence type="inferred from homology"/>
<feature type="domain" description="Initiator Rep protein WH1" evidence="2">
    <location>
        <begin position="24"/>
        <end position="169"/>
    </location>
</feature>
<dbReference type="InterPro" id="IPR036388">
    <property type="entry name" value="WH-like_DNA-bd_sf"/>
</dbReference>
<organism evidence="3 4">
    <name type="scientific">Photobacterium damselae subsp. damselae</name>
    <name type="common">Listonella damsela</name>
    <dbReference type="NCBI Taxonomy" id="85581"/>
    <lineage>
        <taxon>Bacteria</taxon>
        <taxon>Pseudomonadati</taxon>
        <taxon>Pseudomonadota</taxon>
        <taxon>Gammaproteobacteria</taxon>
        <taxon>Vibrionales</taxon>
        <taxon>Vibrionaceae</taxon>
        <taxon>Photobacterium</taxon>
    </lineage>
</organism>
<dbReference type="GO" id="GO:0003887">
    <property type="term" value="F:DNA-directed DNA polymerase activity"/>
    <property type="evidence" value="ECO:0007669"/>
    <property type="project" value="InterPro"/>
</dbReference>
<evidence type="ECO:0000256" key="1">
    <source>
        <dbReference type="ARBA" id="ARBA00038283"/>
    </source>
</evidence>
<feature type="non-terminal residue" evidence="3">
    <location>
        <position position="169"/>
    </location>
</feature>
<dbReference type="EMBL" id="JABXOR010001554">
    <property type="protein sequence ID" value="NVP03278.1"/>
    <property type="molecule type" value="Genomic_DNA"/>
</dbReference>
<protein>
    <submittedName>
        <fullName evidence="3">RepB family plasmid replication initiator protein</fullName>
    </submittedName>
</protein>
<sequence length="169" mass="19138">MANDMVNTESRCTTLSKQASCFLKQSNALTTAAYSLTRNEKRLLYIVVEILTSQKIPEIRGRYDIEIHHSHYAAIFSGSTNVARDINEASRLLNTREVIFYLPEENGDGDSEDDIALDGLSWTVKRSIRPKQGLTRLSLNAEVVDLMLETKQFTGFYMRDVARLNKVTS</sequence>
<evidence type="ECO:0000259" key="2">
    <source>
        <dbReference type="Pfam" id="PF01051"/>
    </source>
</evidence>